<dbReference type="Proteomes" id="UP001244136">
    <property type="component" value="Chromosome"/>
</dbReference>
<evidence type="ECO:0000256" key="1">
    <source>
        <dbReference type="SAM" id="Phobius"/>
    </source>
</evidence>
<keyword evidence="1" id="KW-1133">Transmembrane helix</keyword>
<organism evidence="2 3">
    <name type="scientific">Tessaracoccus lacteus</name>
    <dbReference type="NCBI Taxonomy" id="3041766"/>
    <lineage>
        <taxon>Bacteria</taxon>
        <taxon>Bacillati</taxon>
        <taxon>Actinomycetota</taxon>
        <taxon>Actinomycetes</taxon>
        <taxon>Propionibacteriales</taxon>
        <taxon>Propionibacteriaceae</taxon>
        <taxon>Tessaracoccus</taxon>
    </lineage>
</organism>
<gene>
    <name evidence="2" type="ORF">QH948_01420</name>
</gene>
<reference evidence="2 3" key="1">
    <citation type="journal article" date="2008" name="Int. J. Syst. Evol. Microbiol.">
        <title>Tessaracoccus flavescens sp. nov., isolated from marine sediment.</title>
        <authorList>
            <person name="Lee D.W."/>
            <person name="Lee S.D."/>
        </authorList>
    </citation>
    <scope>NUCLEOTIDE SEQUENCE [LARGE SCALE GENOMIC DNA]</scope>
    <source>
        <strain evidence="2 3">T21</strain>
    </source>
</reference>
<keyword evidence="1" id="KW-0812">Transmembrane</keyword>
<keyword evidence="3" id="KW-1185">Reference proteome</keyword>
<feature type="transmembrane region" description="Helical" evidence="1">
    <location>
        <begin position="16"/>
        <end position="38"/>
    </location>
</feature>
<keyword evidence="1" id="KW-0472">Membrane</keyword>
<name>A0ABY8PYC2_9ACTN</name>
<accession>A0ABY8PYC2</accession>
<proteinExistence type="predicted"/>
<evidence type="ECO:0000313" key="2">
    <source>
        <dbReference type="EMBL" id="WGT47474.1"/>
    </source>
</evidence>
<evidence type="ECO:0000313" key="3">
    <source>
        <dbReference type="Proteomes" id="UP001244136"/>
    </source>
</evidence>
<sequence length="58" mass="6068">MLIALLMLFPDPEANVFGVIFIALVGVFFTVTGALGVARSAKRVREYNATRGGIVAGG</sequence>
<dbReference type="RefSeq" id="WP_155947955.1">
    <property type="nucleotide sequence ID" value="NZ_CP123967.1"/>
</dbReference>
<dbReference type="EMBL" id="CP123967">
    <property type="protein sequence ID" value="WGT47474.1"/>
    <property type="molecule type" value="Genomic_DNA"/>
</dbReference>
<protein>
    <submittedName>
        <fullName evidence="2">Uncharacterized protein</fullName>
    </submittedName>
</protein>